<dbReference type="EMBL" id="JACBZS010000001">
    <property type="protein sequence ID" value="NYI71628.1"/>
    <property type="molecule type" value="Genomic_DNA"/>
</dbReference>
<proteinExistence type="predicted"/>
<evidence type="ECO:0000313" key="7">
    <source>
        <dbReference type="EMBL" id="NYI71628.1"/>
    </source>
</evidence>
<dbReference type="Gene3D" id="3.40.1030.10">
    <property type="entry name" value="Nucleoside phosphorylase/phosphoribosyltransferase catalytic domain"/>
    <property type="match status" value="1"/>
</dbReference>
<feature type="domain" description="Glycosyl transferase family 3" evidence="6">
    <location>
        <begin position="80"/>
        <end position="326"/>
    </location>
</feature>
<evidence type="ECO:0000256" key="3">
    <source>
        <dbReference type="ARBA" id="ARBA00022822"/>
    </source>
</evidence>
<dbReference type="GO" id="GO:0000162">
    <property type="term" value="P:L-tryptophan biosynthetic process"/>
    <property type="evidence" value="ECO:0007669"/>
    <property type="project" value="UniProtKB-KW"/>
</dbReference>
<sequence length="360" mass="37781">MTDALTTLAAGRPLDEATWQSFWDDLLADRLAADVLLGVLDAINTAGVHRDDQGHQQTMINLALTLRARNPVPAHSYAGTVNVVGVGGGPSTFNISTAAAFVAAALGVRVVKTGSRAYSSRYGSIDLLDRLGIRLTKSHQDTAAAVERHGIAFAGPFVYPRELTVLARRIMPVPLRNYGRILNFIGPFLPRLHGASQLTGLASPTQLPVATAVAAAIDDQDIWFSTNAVGADELISTADNALHHHGGRTIKIARATPGSGDSFAGLAPVDDPTRLVDHFLEVVSGLGGEDATHTVSLNAAALMIIGGLESYWPAAVDAARAVIQEGVVRELVESMRAGTPVRPSAESGRDGSPALSEARI</sequence>
<dbReference type="InterPro" id="IPR005940">
    <property type="entry name" value="Anthranilate_Pribosyl_Tfrase"/>
</dbReference>
<keyword evidence="1 7" id="KW-0328">Glycosyltransferase</keyword>
<feature type="region of interest" description="Disordered" evidence="5">
    <location>
        <begin position="336"/>
        <end position="360"/>
    </location>
</feature>
<dbReference type="EC" id="2.4.2.18" evidence="7"/>
<evidence type="ECO:0000256" key="4">
    <source>
        <dbReference type="ARBA" id="ARBA00023141"/>
    </source>
</evidence>
<dbReference type="SUPFAM" id="SSF52418">
    <property type="entry name" value="Nucleoside phosphorylase/phosphoribosyltransferase catalytic domain"/>
    <property type="match status" value="1"/>
</dbReference>
<dbReference type="RefSeq" id="WP_218843824.1">
    <property type="nucleotide sequence ID" value="NZ_JACBZS010000001.1"/>
</dbReference>
<dbReference type="PANTHER" id="PTHR43285:SF2">
    <property type="entry name" value="ANTHRANILATE PHOSPHORIBOSYLTRANSFERASE"/>
    <property type="match status" value="1"/>
</dbReference>
<keyword evidence="3" id="KW-0822">Tryptophan biosynthesis</keyword>
<dbReference type="GO" id="GO:0004048">
    <property type="term" value="F:anthranilate phosphoribosyltransferase activity"/>
    <property type="evidence" value="ECO:0007669"/>
    <property type="project" value="UniProtKB-EC"/>
</dbReference>
<dbReference type="AlphaFoldDB" id="A0A7Z0ILI4"/>
<keyword evidence="4" id="KW-0057">Aromatic amino acid biosynthesis</keyword>
<dbReference type="GO" id="GO:0005829">
    <property type="term" value="C:cytosol"/>
    <property type="evidence" value="ECO:0007669"/>
    <property type="project" value="TreeGrafter"/>
</dbReference>
<keyword evidence="3" id="KW-0028">Amino-acid biosynthesis</keyword>
<dbReference type="InterPro" id="IPR000312">
    <property type="entry name" value="Glycosyl_Trfase_fam3"/>
</dbReference>
<name>A0A7Z0ILI4_9ACTN</name>
<dbReference type="InterPro" id="IPR035902">
    <property type="entry name" value="Nuc_phospho_transferase"/>
</dbReference>
<accession>A0A7Z0ILI4</accession>
<gene>
    <name evidence="7" type="ORF">GGQ54_002188</name>
</gene>
<evidence type="ECO:0000313" key="8">
    <source>
        <dbReference type="Proteomes" id="UP000527616"/>
    </source>
</evidence>
<evidence type="ECO:0000256" key="1">
    <source>
        <dbReference type="ARBA" id="ARBA00022676"/>
    </source>
</evidence>
<dbReference type="PANTHER" id="PTHR43285">
    <property type="entry name" value="ANTHRANILATE PHOSPHORIBOSYLTRANSFERASE"/>
    <property type="match status" value="1"/>
</dbReference>
<protein>
    <submittedName>
        <fullName evidence="7">Anthranilate phosphoribosyltransferase</fullName>
        <ecNumber evidence="7">2.4.2.18</ecNumber>
    </submittedName>
</protein>
<dbReference type="Proteomes" id="UP000527616">
    <property type="component" value="Unassembled WGS sequence"/>
</dbReference>
<evidence type="ECO:0000256" key="5">
    <source>
        <dbReference type="SAM" id="MobiDB-lite"/>
    </source>
</evidence>
<comment type="caution">
    <text evidence="7">The sequence shown here is derived from an EMBL/GenBank/DDBJ whole genome shotgun (WGS) entry which is preliminary data.</text>
</comment>
<evidence type="ECO:0000259" key="6">
    <source>
        <dbReference type="Pfam" id="PF00591"/>
    </source>
</evidence>
<dbReference type="Pfam" id="PF00591">
    <property type="entry name" value="Glycos_transf_3"/>
    <property type="match status" value="1"/>
</dbReference>
<evidence type="ECO:0000256" key="2">
    <source>
        <dbReference type="ARBA" id="ARBA00022679"/>
    </source>
</evidence>
<organism evidence="7 8">
    <name type="scientific">Naumannella cuiyingiana</name>
    <dbReference type="NCBI Taxonomy" id="1347891"/>
    <lineage>
        <taxon>Bacteria</taxon>
        <taxon>Bacillati</taxon>
        <taxon>Actinomycetota</taxon>
        <taxon>Actinomycetes</taxon>
        <taxon>Propionibacteriales</taxon>
        <taxon>Propionibacteriaceae</taxon>
        <taxon>Naumannella</taxon>
    </lineage>
</organism>
<keyword evidence="8" id="KW-1185">Reference proteome</keyword>
<reference evidence="7 8" key="1">
    <citation type="submission" date="2020-07" db="EMBL/GenBank/DDBJ databases">
        <title>Sequencing the genomes of 1000 actinobacteria strains.</title>
        <authorList>
            <person name="Klenk H.-P."/>
        </authorList>
    </citation>
    <scope>NUCLEOTIDE SEQUENCE [LARGE SCALE GENOMIC DNA]</scope>
    <source>
        <strain evidence="7 8">DSM 103164</strain>
    </source>
</reference>
<keyword evidence="2 7" id="KW-0808">Transferase</keyword>